<protein>
    <submittedName>
        <fullName evidence="1">Major capsid protein</fullName>
    </submittedName>
</protein>
<gene>
    <name evidence="1" type="ORF">ACFYG5_03270</name>
</gene>
<evidence type="ECO:0000313" key="1">
    <source>
        <dbReference type="EMBL" id="XIA19179.1"/>
    </source>
</evidence>
<dbReference type="NCBIfam" id="NF045672">
    <property type="entry name" value="MCP_gp7_epsi_15"/>
    <property type="match status" value="1"/>
</dbReference>
<name>A0AB74UVB8_9GAMM</name>
<dbReference type="RefSeq" id="WP_395119638.1">
    <property type="nucleotide sequence ID" value="NZ_CP170721.1"/>
</dbReference>
<organism evidence="1">
    <name type="scientific">Rhodanobacter sp. FW102-FHT14D07</name>
    <dbReference type="NCBI Taxonomy" id="3351462"/>
    <lineage>
        <taxon>Bacteria</taxon>
        <taxon>Pseudomonadati</taxon>
        <taxon>Pseudomonadota</taxon>
        <taxon>Gammaproteobacteria</taxon>
        <taxon>Lysobacterales</taxon>
        <taxon>Rhodanobacteraceae</taxon>
        <taxon>Rhodanobacter</taxon>
    </lineage>
</organism>
<dbReference type="EMBL" id="CP170721">
    <property type="protein sequence ID" value="XIA19179.1"/>
    <property type="molecule type" value="Genomic_DNA"/>
</dbReference>
<proteinExistence type="predicted"/>
<sequence length="335" mass="36850">MATLGTNSYTLLDVAKRIDPDGKAAQVAEMLSQDNEILDDMPWLEGNLPTGHRVTVRTGLPDAAWRKLNQGVPRSKSTVAQIDEACAMLEAWSDVDKDLAELNGLESDFRLTESSAFIESINQKMASTIFYGNSVTAPESFLGMAPRFDDVPTTSGGAENKDNVIDAGGTGTDNTSIWLIGWGPKTVHGIYPKASRAGLFHEDLGLDTVLDSNGNPYRAYRDHYQWKCGLALRDWRYVVRIANIDVSDLTADAATGAKLINLMTQALERIHSLNGVRPAFYMNRTIRSILRQQQVNAVKNSTLSVEELFGKRVLMASEVPCRRTDALLNSEARVV</sequence>
<dbReference type="InterPro" id="IPR048813">
    <property type="entry name" value="GP7-like"/>
</dbReference>
<reference evidence="1" key="1">
    <citation type="submission" date="2024-10" db="EMBL/GenBank/DDBJ databases">
        <authorList>
            <person name="Lesea H.P."/>
            <person name="Kuehl J.V."/>
            <person name="Chandonia J.-M."/>
        </authorList>
    </citation>
    <scope>NUCLEOTIDE SEQUENCE</scope>
    <source>
        <strain evidence="1">FW102-FHT14D07</strain>
    </source>
</reference>
<dbReference type="Pfam" id="PF20911">
    <property type="entry name" value="GP7"/>
    <property type="match status" value="1"/>
</dbReference>
<accession>A0AB74UVB8</accession>
<dbReference type="AlphaFoldDB" id="A0AB74UVB8"/>